<keyword evidence="1" id="KW-0732">Signal</keyword>
<accession>A0ABU8ERJ2</accession>
<gene>
    <name evidence="2" type="ORF">WAE96_07260</name>
</gene>
<feature type="signal peptide" evidence="1">
    <location>
        <begin position="1"/>
        <end position="21"/>
    </location>
</feature>
<organism evidence="2 3">
    <name type="scientific">Pseudoalteromonas spongiae</name>
    <dbReference type="NCBI Taxonomy" id="298657"/>
    <lineage>
        <taxon>Bacteria</taxon>
        <taxon>Pseudomonadati</taxon>
        <taxon>Pseudomonadota</taxon>
        <taxon>Gammaproteobacteria</taxon>
        <taxon>Alteromonadales</taxon>
        <taxon>Pseudoalteromonadaceae</taxon>
        <taxon>Pseudoalteromonas</taxon>
    </lineage>
</organism>
<dbReference type="Proteomes" id="UP001382455">
    <property type="component" value="Unassembled WGS sequence"/>
</dbReference>
<feature type="chain" id="PRO_5045727014" evidence="1">
    <location>
        <begin position="22"/>
        <end position="237"/>
    </location>
</feature>
<protein>
    <submittedName>
        <fullName evidence="2">Nucleoside-binding protein</fullName>
    </submittedName>
</protein>
<dbReference type="Gene3D" id="2.40.230.20">
    <property type="entry name" value="Nucleoside-specific channel-forming protein, Tsx-like"/>
    <property type="match status" value="1"/>
</dbReference>
<dbReference type="RefSeq" id="WP_336435030.1">
    <property type="nucleotide sequence ID" value="NZ_JBAWKS010000001.1"/>
</dbReference>
<dbReference type="InterPro" id="IPR036777">
    <property type="entry name" value="Channel_Tsx-like_sf"/>
</dbReference>
<reference evidence="2 3" key="1">
    <citation type="submission" date="2023-12" db="EMBL/GenBank/DDBJ databases">
        <title>Friends and Foes: Symbiotic and Algicidal bacterial influence on Karenia brevis blooms.</title>
        <authorList>
            <person name="Fei C."/>
            <person name="Mohamed A.R."/>
            <person name="Booker A."/>
            <person name="Arshad M."/>
            <person name="Klass S."/>
            <person name="Ahn S."/>
            <person name="Gilbert P.M."/>
            <person name="Heil C.A."/>
            <person name="Martinez J.M."/>
            <person name="Amin S.A."/>
        </authorList>
    </citation>
    <scope>NUCLEOTIDE SEQUENCE [LARGE SCALE GENOMIC DNA]</scope>
    <source>
        <strain evidence="2 3">CE15</strain>
    </source>
</reference>
<comment type="caution">
    <text evidence="2">The sequence shown here is derived from an EMBL/GenBank/DDBJ whole genome shotgun (WGS) entry which is preliminary data.</text>
</comment>
<sequence>MKITTHLVSLAALCLSTTVSAKTHFSDFSVSYLNGNNYEVGDNKKQIVTLEHFAVTSWGDSFTFVDRLESDNGDKETYGEFSPRFKITDFEKNPVKALYVATTIEYGTFSSHDGFGSSLTNYLYGVGAGFDVPYFDFFNVNLYYRNNEHGDNNYQTTVTWGLPIGPLYYDGFIDYATSRDNSDAQMNFTSQLKYDVAPHLNIDSKLYLGIEYVYWLDKFGIRGVDENNVNLLVKYHF</sequence>
<evidence type="ECO:0000313" key="3">
    <source>
        <dbReference type="Proteomes" id="UP001382455"/>
    </source>
</evidence>
<evidence type="ECO:0000256" key="1">
    <source>
        <dbReference type="SAM" id="SignalP"/>
    </source>
</evidence>
<keyword evidence="3" id="KW-1185">Reference proteome</keyword>
<dbReference type="SUPFAM" id="SSF111364">
    <property type="entry name" value="Tsx-like channel"/>
    <property type="match status" value="1"/>
</dbReference>
<dbReference type="EMBL" id="JBAWKS010000001">
    <property type="protein sequence ID" value="MEI4549501.1"/>
    <property type="molecule type" value="Genomic_DNA"/>
</dbReference>
<name>A0ABU8ERJ2_9GAMM</name>
<evidence type="ECO:0000313" key="2">
    <source>
        <dbReference type="EMBL" id="MEI4549501.1"/>
    </source>
</evidence>
<proteinExistence type="predicted"/>